<name>A0A9D4ZA36_ADICA</name>
<dbReference type="Gene3D" id="4.10.1190.10">
    <property type="entry name" value="Chlorophyll A-B binding protein"/>
    <property type="match status" value="1"/>
</dbReference>
<keyword evidence="12" id="KW-1185">Reference proteome</keyword>
<keyword evidence="4" id="KW-0602">Photosynthesis</keyword>
<sequence>MAASSTSLFFGSTTIVAPAKASSSSKSGNAQVVCLAGSQEARPIAGRRDAMKLAAALLLGGGLAQFASADKAKAGLVEDLLAKSAANKELNDRKRLATSYANTARAYTVTFGTCKFPQNFTGCQDLAKKTNVPFLTDDLKIECEGKEKYKCASNVFWKW</sequence>
<dbReference type="EMBL" id="JABFUD020000016">
    <property type="protein sequence ID" value="KAI5067883.1"/>
    <property type="molecule type" value="Genomic_DNA"/>
</dbReference>
<keyword evidence="6" id="KW-0603">Photosystem I</keyword>
<evidence type="ECO:0000256" key="5">
    <source>
        <dbReference type="ARBA" id="ARBA00022640"/>
    </source>
</evidence>
<evidence type="ECO:0000256" key="2">
    <source>
        <dbReference type="ARBA" id="ARBA00010661"/>
    </source>
</evidence>
<keyword evidence="9" id="KW-0472">Membrane</keyword>
<dbReference type="GO" id="GO:0015979">
    <property type="term" value="P:photosynthesis"/>
    <property type="evidence" value="ECO:0007669"/>
    <property type="project" value="UniProtKB-KW"/>
</dbReference>
<comment type="subcellular location">
    <subcellularLocation>
        <location evidence="1">Plastid</location>
        <location evidence="1">Chloroplast thylakoid membrane</location>
        <topology evidence="1">Peripheral membrane protein</topology>
        <orientation evidence="1">Lumenal side</orientation>
    </subcellularLocation>
</comment>
<evidence type="ECO:0000256" key="10">
    <source>
        <dbReference type="ARBA" id="ARBA00072674"/>
    </source>
</evidence>
<protein>
    <recommendedName>
        <fullName evidence="10">Photosystem I reaction center subunit N, chloroplastic</fullName>
    </recommendedName>
</protein>
<keyword evidence="8" id="KW-0793">Thylakoid</keyword>
<keyword evidence="7" id="KW-0809">Transit peptide</keyword>
<accession>A0A9D4ZA36</accession>
<evidence type="ECO:0000256" key="9">
    <source>
        <dbReference type="ARBA" id="ARBA00023136"/>
    </source>
</evidence>
<dbReference type="PANTHER" id="PTHR36814">
    <property type="entry name" value="PHOTOSYSTEM I REACTION CENTER SUBUNIT N, CHLOROPLASTIC"/>
    <property type="match status" value="1"/>
</dbReference>
<dbReference type="Pfam" id="PF05479">
    <property type="entry name" value="PsaN"/>
    <property type="match status" value="1"/>
</dbReference>
<comment type="similarity">
    <text evidence="2">Belongs to the psaN family.</text>
</comment>
<evidence type="ECO:0000256" key="4">
    <source>
        <dbReference type="ARBA" id="ARBA00022531"/>
    </source>
</evidence>
<dbReference type="OrthoDB" id="512227at2759"/>
<evidence type="ECO:0000256" key="8">
    <source>
        <dbReference type="ARBA" id="ARBA00023078"/>
    </source>
</evidence>
<dbReference type="InterPro" id="IPR044907">
    <property type="entry name" value="PSAN_sf"/>
</dbReference>
<dbReference type="Proteomes" id="UP000886520">
    <property type="component" value="Chromosome 16"/>
</dbReference>
<evidence type="ECO:0000313" key="11">
    <source>
        <dbReference type="EMBL" id="KAI5067883.1"/>
    </source>
</evidence>
<dbReference type="InterPro" id="IPR008796">
    <property type="entry name" value="PSAN"/>
</dbReference>
<reference evidence="11" key="1">
    <citation type="submission" date="2021-01" db="EMBL/GenBank/DDBJ databases">
        <title>Adiantum capillus-veneris genome.</title>
        <authorList>
            <person name="Fang Y."/>
            <person name="Liao Q."/>
        </authorList>
    </citation>
    <scope>NUCLEOTIDE SEQUENCE</scope>
    <source>
        <strain evidence="11">H3</strain>
        <tissue evidence="11">Leaf</tissue>
    </source>
</reference>
<evidence type="ECO:0000256" key="6">
    <source>
        <dbReference type="ARBA" id="ARBA00022836"/>
    </source>
</evidence>
<evidence type="ECO:0000256" key="3">
    <source>
        <dbReference type="ARBA" id="ARBA00022528"/>
    </source>
</evidence>
<keyword evidence="5" id="KW-0934">Plastid</keyword>
<evidence type="ECO:0000256" key="7">
    <source>
        <dbReference type="ARBA" id="ARBA00022946"/>
    </source>
</evidence>
<proteinExistence type="inferred from homology"/>
<dbReference type="PANTHER" id="PTHR36814:SF1">
    <property type="entry name" value="PHOTOSYSTEM I REACTION CENTER SUBUNIT N, CHLOROPLASTIC"/>
    <property type="match status" value="1"/>
</dbReference>
<dbReference type="AlphaFoldDB" id="A0A9D4ZA36"/>
<gene>
    <name evidence="11" type="ORF">GOP47_0016228</name>
</gene>
<comment type="caution">
    <text evidence="11">The sequence shown here is derived from an EMBL/GenBank/DDBJ whole genome shotgun (WGS) entry which is preliminary data.</text>
</comment>
<evidence type="ECO:0000256" key="1">
    <source>
        <dbReference type="ARBA" id="ARBA00004622"/>
    </source>
</evidence>
<keyword evidence="3" id="KW-0150">Chloroplast</keyword>
<organism evidence="11 12">
    <name type="scientific">Adiantum capillus-veneris</name>
    <name type="common">Maidenhair fern</name>
    <dbReference type="NCBI Taxonomy" id="13818"/>
    <lineage>
        <taxon>Eukaryota</taxon>
        <taxon>Viridiplantae</taxon>
        <taxon>Streptophyta</taxon>
        <taxon>Embryophyta</taxon>
        <taxon>Tracheophyta</taxon>
        <taxon>Polypodiopsida</taxon>
        <taxon>Polypodiidae</taxon>
        <taxon>Polypodiales</taxon>
        <taxon>Pteridineae</taxon>
        <taxon>Pteridaceae</taxon>
        <taxon>Vittarioideae</taxon>
        <taxon>Adiantum</taxon>
    </lineage>
</organism>
<dbReference type="GO" id="GO:0030093">
    <property type="term" value="C:chloroplast photosystem I"/>
    <property type="evidence" value="ECO:0007669"/>
    <property type="project" value="TreeGrafter"/>
</dbReference>
<dbReference type="FunFam" id="4.10.1190.10:FF:000001">
    <property type="entry name" value="Photosystem I reaction center subunit N"/>
    <property type="match status" value="1"/>
</dbReference>
<evidence type="ECO:0000313" key="12">
    <source>
        <dbReference type="Proteomes" id="UP000886520"/>
    </source>
</evidence>